<dbReference type="InterPro" id="IPR007110">
    <property type="entry name" value="Ig-like_dom"/>
</dbReference>
<dbReference type="AlphaFoldDB" id="A0A8T2MDS9"/>
<evidence type="ECO:0000259" key="3">
    <source>
        <dbReference type="PROSITE" id="PS50835"/>
    </source>
</evidence>
<dbReference type="SMART" id="SM00409">
    <property type="entry name" value="IG"/>
    <property type="match status" value="1"/>
</dbReference>
<evidence type="ECO:0000313" key="5">
    <source>
        <dbReference type="Proteomes" id="UP000752171"/>
    </source>
</evidence>
<accession>A0A8T2MDS9</accession>
<name>A0A8T2MDS9_ASTMX</name>
<dbReference type="InterPro" id="IPR003599">
    <property type="entry name" value="Ig_sub"/>
</dbReference>
<gene>
    <name evidence="4" type="ORF">AMEX_G4122</name>
</gene>
<evidence type="ECO:0000313" key="4">
    <source>
        <dbReference type="EMBL" id="KAG9281324.1"/>
    </source>
</evidence>
<evidence type="ECO:0000256" key="1">
    <source>
        <dbReference type="SAM" id="Phobius"/>
    </source>
</evidence>
<sequence>MKCAVFLSLLLSVQTAMVYQSETEGNTVSLHCEHTGIMTWEKGSDKKKSTILTARAGVITKYRRDVEERYGVMDNSKLVIKNVAVSDSGIYYCNGFPVVFLMVNPAPQAGGVSEVEIGLMFGGVGLAALVFLLATVAAVRVMLHQTWLEGWNTGRHTAQFNWSK</sequence>
<reference evidence="4 5" key="1">
    <citation type="submission" date="2021-07" db="EMBL/GenBank/DDBJ databases">
        <authorList>
            <person name="Imarazene B."/>
            <person name="Zahm M."/>
            <person name="Klopp C."/>
            <person name="Cabau C."/>
            <person name="Beille S."/>
            <person name="Jouanno E."/>
            <person name="Castinel A."/>
            <person name="Lluch J."/>
            <person name="Gil L."/>
            <person name="Kuchtly C."/>
            <person name="Lopez Roques C."/>
            <person name="Donnadieu C."/>
            <person name="Parrinello H."/>
            <person name="Journot L."/>
            <person name="Du K."/>
            <person name="Schartl M."/>
            <person name="Retaux S."/>
            <person name="Guiguen Y."/>
        </authorList>
    </citation>
    <scope>NUCLEOTIDE SEQUENCE [LARGE SCALE GENOMIC DNA]</scope>
    <source>
        <strain evidence="4">Pach_M1</strain>
        <tissue evidence="4">Testis</tissue>
    </source>
</reference>
<keyword evidence="2" id="KW-0732">Signal</keyword>
<dbReference type="Gene3D" id="2.60.40.10">
    <property type="entry name" value="Immunoglobulins"/>
    <property type="match status" value="1"/>
</dbReference>
<dbReference type="PROSITE" id="PS50835">
    <property type="entry name" value="IG_LIKE"/>
    <property type="match status" value="1"/>
</dbReference>
<dbReference type="EMBL" id="JAICCE010000002">
    <property type="protein sequence ID" value="KAG9281324.1"/>
    <property type="molecule type" value="Genomic_DNA"/>
</dbReference>
<protein>
    <submittedName>
        <fullName evidence="4">Neural cell adhesion molecule 2-like</fullName>
    </submittedName>
</protein>
<dbReference type="InterPro" id="IPR036179">
    <property type="entry name" value="Ig-like_dom_sf"/>
</dbReference>
<dbReference type="Proteomes" id="UP000752171">
    <property type="component" value="Unassembled WGS sequence"/>
</dbReference>
<evidence type="ECO:0000256" key="2">
    <source>
        <dbReference type="SAM" id="SignalP"/>
    </source>
</evidence>
<organism evidence="4 5">
    <name type="scientific">Astyanax mexicanus</name>
    <name type="common">Blind cave fish</name>
    <name type="synonym">Astyanax fasciatus mexicanus</name>
    <dbReference type="NCBI Taxonomy" id="7994"/>
    <lineage>
        <taxon>Eukaryota</taxon>
        <taxon>Metazoa</taxon>
        <taxon>Chordata</taxon>
        <taxon>Craniata</taxon>
        <taxon>Vertebrata</taxon>
        <taxon>Euteleostomi</taxon>
        <taxon>Actinopterygii</taxon>
        <taxon>Neopterygii</taxon>
        <taxon>Teleostei</taxon>
        <taxon>Ostariophysi</taxon>
        <taxon>Characiformes</taxon>
        <taxon>Characoidei</taxon>
        <taxon>Acestrorhamphidae</taxon>
        <taxon>Acestrorhamphinae</taxon>
        <taxon>Astyanax</taxon>
    </lineage>
</organism>
<feature type="chain" id="PRO_5035735359" evidence="2">
    <location>
        <begin position="16"/>
        <end position="164"/>
    </location>
</feature>
<proteinExistence type="predicted"/>
<keyword evidence="1" id="KW-0472">Membrane</keyword>
<dbReference type="InterPro" id="IPR013783">
    <property type="entry name" value="Ig-like_fold"/>
</dbReference>
<keyword evidence="1" id="KW-1133">Transmembrane helix</keyword>
<feature type="domain" description="Ig-like" evidence="3">
    <location>
        <begin position="24"/>
        <end position="93"/>
    </location>
</feature>
<dbReference type="Pfam" id="PF07686">
    <property type="entry name" value="V-set"/>
    <property type="match status" value="1"/>
</dbReference>
<dbReference type="SUPFAM" id="SSF48726">
    <property type="entry name" value="Immunoglobulin"/>
    <property type="match status" value="1"/>
</dbReference>
<feature type="transmembrane region" description="Helical" evidence="1">
    <location>
        <begin position="117"/>
        <end position="139"/>
    </location>
</feature>
<keyword evidence="1" id="KW-0812">Transmembrane</keyword>
<dbReference type="InterPro" id="IPR013106">
    <property type="entry name" value="Ig_V-set"/>
</dbReference>
<feature type="signal peptide" evidence="2">
    <location>
        <begin position="1"/>
        <end position="15"/>
    </location>
</feature>
<comment type="caution">
    <text evidence="4">The sequence shown here is derived from an EMBL/GenBank/DDBJ whole genome shotgun (WGS) entry which is preliminary data.</text>
</comment>